<organism evidence="1 2">
    <name type="scientific">Mucuna pruriens</name>
    <name type="common">Velvet bean</name>
    <name type="synonym">Dolichos pruriens</name>
    <dbReference type="NCBI Taxonomy" id="157652"/>
    <lineage>
        <taxon>Eukaryota</taxon>
        <taxon>Viridiplantae</taxon>
        <taxon>Streptophyta</taxon>
        <taxon>Embryophyta</taxon>
        <taxon>Tracheophyta</taxon>
        <taxon>Spermatophyta</taxon>
        <taxon>Magnoliopsida</taxon>
        <taxon>eudicotyledons</taxon>
        <taxon>Gunneridae</taxon>
        <taxon>Pentapetalae</taxon>
        <taxon>rosids</taxon>
        <taxon>fabids</taxon>
        <taxon>Fabales</taxon>
        <taxon>Fabaceae</taxon>
        <taxon>Papilionoideae</taxon>
        <taxon>50 kb inversion clade</taxon>
        <taxon>NPAAA clade</taxon>
        <taxon>indigoferoid/millettioid clade</taxon>
        <taxon>Phaseoleae</taxon>
        <taxon>Mucuna</taxon>
    </lineage>
</organism>
<feature type="non-terminal residue" evidence="1">
    <location>
        <position position="1"/>
    </location>
</feature>
<dbReference type="STRING" id="157652.A0A371HCU9"/>
<keyword evidence="2" id="KW-1185">Reference proteome</keyword>
<dbReference type="OrthoDB" id="668456at2759"/>
<evidence type="ECO:0008006" key="3">
    <source>
        <dbReference type="Google" id="ProtNLM"/>
    </source>
</evidence>
<accession>A0A371HCU9</accession>
<dbReference type="EMBL" id="QJKJ01002949">
    <property type="protein sequence ID" value="RDY00621.1"/>
    <property type="molecule type" value="Genomic_DNA"/>
</dbReference>
<evidence type="ECO:0000313" key="2">
    <source>
        <dbReference type="Proteomes" id="UP000257109"/>
    </source>
</evidence>
<dbReference type="Proteomes" id="UP000257109">
    <property type="component" value="Unassembled WGS sequence"/>
</dbReference>
<protein>
    <recommendedName>
        <fullName evidence="3">DUF4378 domain-containing protein</fullName>
    </recommendedName>
</protein>
<evidence type="ECO:0000313" key="1">
    <source>
        <dbReference type="EMBL" id="RDY00621.1"/>
    </source>
</evidence>
<gene>
    <name evidence="1" type="ORF">CR513_16175</name>
</gene>
<comment type="caution">
    <text evidence="1">The sequence shown here is derived from an EMBL/GenBank/DDBJ whole genome shotgun (WGS) entry which is preliminary data.</text>
</comment>
<name>A0A371HCU9_MUCPR</name>
<sequence length="388" mass="44214">MASGSSKPLSYEMVAANRPNSCTLLLLKDYLRDDLSSCSSNGFRSLPRRQCCLRPRSSAKSVLQKALEAVFNAVKSRRCRAKKAGVGVLSRSFHRRLLNRRFWKRASKGTNSWPHSVFTCSLTDADMEGSVATTTNTCSITNSAREHYGLQVDSRRKQDWPTEKGQFSPVSILDCPLFDDDEEITSPFNSPLCSTPEGVKHKHIQKSRHYNRVGSVKPVDLEKKMTWSEKQEDEAIYNDPTKPCPVLESITSTRNGNSNLFRDNVEKNALDLLTRVKKSIPCVCLRTEAEKLVFDFLKESIWENINIGNSMKQQLCKVAEDWIRGQTHEQYLNLQTGKGREIYVEEMNKWGSWRTFGEEIQRLALELELEFSTSLVNELVVDFTTCCF</sequence>
<dbReference type="AlphaFoldDB" id="A0A371HCU9"/>
<dbReference type="PANTHER" id="PTHR33623:SF4">
    <property type="entry name" value="DUF4378 DOMAIN-CONTAINING PROTEIN"/>
    <property type="match status" value="1"/>
</dbReference>
<proteinExistence type="predicted"/>
<reference evidence="1" key="1">
    <citation type="submission" date="2018-05" db="EMBL/GenBank/DDBJ databases">
        <title>Draft genome of Mucuna pruriens seed.</title>
        <authorList>
            <person name="Nnadi N.E."/>
            <person name="Vos R."/>
            <person name="Hasami M.H."/>
            <person name="Devisetty U.K."/>
            <person name="Aguiy J.C."/>
        </authorList>
    </citation>
    <scope>NUCLEOTIDE SEQUENCE [LARGE SCALE GENOMIC DNA]</scope>
    <source>
        <strain evidence="1">JCA_2017</strain>
    </source>
</reference>
<dbReference type="PANTHER" id="PTHR33623">
    <property type="entry name" value="OS04G0572500 PROTEIN"/>
    <property type="match status" value="1"/>
</dbReference>